<feature type="transmembrane region" description="Helical" evidence="1">
    <location>
        <begin position="219"/>
        <end position="239"/>
    </location>
</feature>
<organism evidence="2 3">
    <name type="scientific">Spirosoma endophyticum</name>
    <dbReference type="NCBI Taxonomy" id="662367"/>
    <lineage>
        <taxon>Bacteria</taxon>
        <taxon>Pseudomonadati</taxon>
        <taxon>Bacteroidota</taxon>
        <taxon>Cytophagia</taxon>
        <taxon>Cytophagales</taxon>
        <taxon>Cytophagaceae</taxon>
        <taxon>Spirosoma</taxon>
    </lineage>
</organism>
<evidence type="ECO:0000313" key="3">
    <source>
        <dbReference type="Proteomes" id="UP000198598"/>
    </source>
</evidence>
<name>A0A1I1R3I9_9BACT</name>
<keyword evidence="1" id="KW-0812">Transmembrane</keyword>
<evidence type="ECO:0000256" key="1">
    <source>
        <dbReference type="SAM" id="Phobius"/>
    </source>
</evidence>
<feature type="transmembrane region" description="Helical" evidence="1">
    <location>
        <begin position="278"/>
        <end position="300"/>
    </location>
</feature>
<feature type="transmembrane region" description="Helical" evidence="1">
    <location>
        <begin position="391"/>
        <end position="410"/>
    </location>
</feature>
<evidence type="ECO:0008006" key="4">
    <source>
        <dbReference type="Google" id="ProtNLM"/>
    </source>
</evidence>
<keyword evidence="1" id="KW-1133">Transmembrane helix</keyword>
<keyword evidence="3" id="KW-1185">Reference proteome</keyword>
<feature type="transmembrane region" description="Helical" evidence="1">
    <location>
        <begin position="251"/>
        <end position="272"/>
    </location>
</feature>
<sequence length="600" mass="68352">MRSAYTQPSETLAPQSVNPPFGWYILFLLPILLHLWMVFRFTVNLPFVDDYTFLVDCMYRQSHELVLSHLFDELFHPHGEHIILFGRIAALADLWIEGEVNFRTLFFIGNATLIGSVWLLYRLASRGGLSAWQFLPVVLLLFQPQYYDNTLTWAICALQHLPALFFAFWAFDLISRPSKWAFAFSLPLAFLALFSNGNGLAVPICGFLLLLLTGQRKRLVLWTLFSIVSVGLFLYVHHIYHSRATDSGSNLLHPVRVLAGLFMLVGSIGSLVANSRVILGLAGIGLLAFAGLIILTSIVYHAGWTRVFGYLPNRFRQWIASKSSQSSNTSALVLMACYLYALITLFGVSFARSLGWYQGLLGSRFIWFAIVAFALTYLLLLFWLKPVYRASISRISLAMSLLFCGLSYWFTFAEVMNIRQAQLSDLHNWRENRLLTNLPSGEKTFDQYYSELLQKAVDQGVYHLPPSLIESEISKLNQAPVERNLIKKDSAFAYGARQIHYLSMGHRLPFVHAFDTREAYLLLQSSQHTFMWPINCSPTKLMLYMITGRSDWDANMVWVYADQLPQAQYKPYLAVLSDGHWTTVRSDQVLTMGTNTDKAK</sequence>
<feature type="transmembrane region" description="Helical" evidence="1">
    <location>
        <begin position="152"/>
        <end position="174"/>
    </location>
</feature>
<dbReference type="OrthoDB" id="910687at2"/>
<proteinExistence type="predicted"/>
<reference evidence="2 3" key="1">
    <citation type="submission" date="2016-10" db="EMBL/GenBank/DDBJ databases">
        <authorList>
            <person name="de Groot N.N."/>
        </authorList>
    </citation>
    <scope>NUCLEOTIDE SEQUENCE [LARGE SCALE GENOMIC DNA]</scope>
    <source>
        <strain evidence="2 3">DSM 26130</strain>
    </source>
</reference>
<feature type="transmembrane region" description="Helical" evidence="1">
    <location>
        <begin position="102"/>
        <end position="121"/>
    </location>
</feature>
<protein>
    <recommendedName>
        <fullName evidence="4">4-amino-4-deoxy-L-arabinose transferase</fullName>
    </recommendedName>
</protein>
<feature type="transmembrane region" description="Helical" evidence="1">
    <location>
        <begin position="186"/>
        <end position="213"/>
    </location>
</feature>
<gene>
    <name evidence="2" type="ORF">SAMN05216167_104140</name>
</gene>
<keyword evidence="1" id="KW-0472">Membrane</keyword>
<feature type="transmembrane region" description="Helical" evidence="1">
    <location>
        <begin position="331"/>
        <end position="353"/>
    </location>
</feature>
<dbReference type="STRING" id="662367.SAMN05216167_104140"/>
<evidence type="ECO:0000313" key="2">
    <source>
        <dbReference type="EMBL" id="SFD26113.1"/>
    </source>
</evidence>
<dbReference type="RefSeq" id="WP_143100686.1">
    <property type="nucleotide sequence ID" value="NZ_FOLQ01000004.1"/>
</dbReference>
<feature type="transmembrane region" description="Helical" evidence="1">
    <location>
        <begin position="21"/>
        <end position="39"/>
    </location>
</feature>
<feature type="transmembrane region" description="Helical" evidence="1">
    <location>
        <begin position="365"/>
        <end position="384"/>
    </location>
</feature>
<dbReference type="EMBL" id="FOLQ01000004">
    <property type="protein sequence ID" value="SFD26113.1"/>
    <property type="molecule type" value="Genomic_DNA"/>
</dbReference>
<dbReference type="Proteomes" id="UP000198598">
    <property type="component" value="Unassembled WGS sequence"/>
</dbReference>
<dbReference type="AlphaFoldDB" id="A0A1I1R3I9"/>
<accession>A0A1I1R3I9</accession>